<dbReference type="OrthoDB" id="4025944at2759"/>
<accession>A0A9P8AG95</accession>
<evidence type="ECO:0000313" key="1">
    <source>
        <dbReference type="EMBL" id="KAG7191321.1"/>
    </source>
</evidence>
<sequence>MATCGYTVAHIHPDTLVTIGPPFVLGGWYLYGRWRKSLAEKNRNKVTSHDGIILICKYDESLLENVLVGVENEFDHFVEEVIKIADARIKDFLFQKSADQPLQYLLDENQQVSVHLSKDLDLFVVGEDGSFIKLAMPMFSSSLVELRKRVGTTEVYLVRQPTDDDVKNDAYRCRIEVVPFKQLILKSDVIVIETKE</sequence>
<dbReference type="RefSeq" id="XP_043046873.1">
    <property type="nucleotide sequence ID" value="XM_043194281.1"/>
</dbReference>
<proteinExistence type="predicted"/>
<comment type="caution">
    <text evidence="1">The sequence shown here is derived from an EMBL/GenBank/DDBJ whole genome shotgun (WGS) entry which is preliminary data.</text>
</comment>
<gene>
    <name evidence="1" type="ORF">KQ657_003562</name>
</gene>
<evidence type="ECO:0000313" key="2">
    <source>
        <dbReference type="Proteomes" id="UP000790833"/>
    </source>
</evidence>
<keyword evidence="2" id="KW-1185">Reference proteome</keyword>
<name>A0A9P8AG95_9ASCO</name>
<reference evidence="1" key="1">
    <citation type="submission" date="2021-03" db="EMBL/GenBank/DDBJ databases">
        <authorList>
            <person name="Palmer J.M."/>
        </authorList>
    </citation>
    <scope>NUCLEOTIDE SEQUENCE</scope>
    <source>
        <strain evidence="1">ARV_011</strain>
    </source>
</reference>
<dbReference type="GeneID" id="66116936"/>
<protein>
    <submittedName>
        <fullName evidence="1">Uncharacterized protein</fullName>
    </submittedName>
</protein>
<dbReference type="Proteomes" id="UP000790833">
    <property type="component" value="Unassembled WGS sequence"/>
</dbReference>
<dbReference type="EMBL" id="JAHMUF010000034">
    <property type="protein sequence ID" value="KAG7191321.1"/>
    <property type="molecule type" value="Genomic_DNA"/>
</dbReference>
<dbReference type="AlphaFoldDB" id="A0A9P8AG95"/>
<organism evidence="1 2">
    <name type="scientific">Scheffersomyces spartinae</name>
    <dbReference type="NCBI Taxonomy" id="45513"/>
    <lineage>
        <taxon>Eukaryota</taxon>
        <taxon>Fungi</taxon>
        <taxon>Dikarya</taxon>
        <taxon>Ascomycota</taxon>
        <taxon>Saccharomycotina</taxon>
        <taxon>Pichiomycetes</taxon>
        <taxon>Debaryomycetaceae</taxon>
        <taxon>Scheffersomyces</taxon>
    </lineage>
</organism>